<keyword evidence="3" id="KW-1185">Reference proteome</keyword>
<evidence type="ECO:0000256" key="1">
    <source>
        <dbReference type="SAM" id="MobiDB-lite"/>
    </source>
</evidence>
<dbReference type="AlphaFoldDB" id="A0AAE1U0S1"/>
<comment type="caution">
    <text evidence="2">The sequence shown here is derived from an EMBL/GenBank/DDBJ whole genome shotgun (WGS) entry which is preliminary data.</text>
</comment>
<dbReference type="Proteomes" id="UP001292094">
    <property type="component" value="Unassembled WGS sequence"/>
</dbReference>
<dbReference type="EMBL" id="JAWZYT010002307">
    <property type="protein sequence ID" value="KAK4305252.1"/>
    <property type="molecule type" value="Genomic_DNA"/>
</dbReference>
<sequence length="130" mass="14968">MPRMRKMSLSHKVADMGKNIRNVTRKMTIHDPSAVSVLINSLQNPTCNHLKVEDSQRHVRASSVPPSFLCDDDHHDNDDHNGYNSATDDLSDEDEYLNDFLMEIGEGDEYNHVTFSFPCLQTQCLNRYRK</sequence>
<reference evidence="2" key="1">
    <citation type="submission" date="2023-11" db="EMBL/GenBank/DDBJ databases">
        <title>Genome assemblies of two species of porcelain crab, Petrolisthes cinctipes and Petrolisthes manimaculis (Anomura: Porcellanidae).</title>
        <authorList>
            <person name="Angst P."/>
        </authorList>
    </citation>
    <scope>NUCLEOTIDE SEQUENCE</scope>
    <source>
        <strain evidence="2">PB745_02</strain>
        <tissue evidence="2">Gill</tissue>
    </source>
</reference>
<accession>A0AAE1U0S1</accession>
<feature type="compositionally biased region" description="Basic and acidic residues" evidence="1">
    <location>
        <begin position="71"/>
        <end position="81"/>
    </location>
</feature>
<organism evidence="2 3">
    <name type="scientific">Petrolisthes manimaculis</name>
    <dbReference type="NCBI Taxonomy" id="1843537"/>
    <lineage>
        <taxon>Eukaryota</taxon>
        <taxon>Metazoa</taxon>
        <taxon>Ecdysozoa</taxon>
        <taxon>Arthropoda</taxon>
        <taxon>Crustacea</taxon>
        <taxon>Multicrustacea</taxon>
        <taxon>Malacostraca</taxon>
        <taxon>Eumalacostraca</taxon>
        <taxon>Eucarida</taxon>
        <taxon>Decapoda</taxon>
        <taxon>Pleocyemata</taxon>
        <taxon>Anomura</taxon>
        <taxon>Galatheoidea</taxon>
        <taxon>Porcellanidae</taxon>
        <taxon>Petrolisthes</taxon>
    </lineage>
</organism>
<protein>
    <submittedName>
        <fullName evidence="2">Uncharacterized protein</fullName>
    </submittedName>
</protein>
<evidence type="ECO:0000313" key="3">
    <source>
        <dbReference type="Proteomes" id="UP001292094"/>
    </source>
</evidence>
<gene>
    <name evidence="2" type="ORF">Pmani_022857</name>
</gene>
<feature type="region of interest" description="Disordered" evidence="1">
    <location>
        <begin position="63"/>
        <end position="91"/>
    </location>
</feature>
<proteinExistence type="predicted"/>
<name>A0AAE1U0S1_9EUCA</name>
<evidence type="ECO:0000313" key="2">
    <source>
        <dbReference type="EMBL" id="KAK4305252.1"/>
    </source>
</evidence>